<dbReference type="AlphaFoldDB" id="E2BUJ4"/>
<organism evidence="2">
    <name type="scientific">Harpegnathos saltator</name>
    <name type="common">Jerdon's jumping ant</name>
    <dbReference type="NCBI Taxonomy" id="610380"/>
    <lineage>
        <taxon>Eukaryota</taxon>
        <taxon>Metazoa</taxon>
        <taxon>Ecdysozoa</taxon>
        <taxon>Arthropoda</taxon>
        <taxon>Hexapoda</taxon>
        <taxon>Insecta</taxon>
        <taxon>Pterygota</taxon>
        <taxon>Neoptera</taxon>
        <taxon>Endopterygota</taxon>
        <taxon>Hymenoptera</taxon>
        <taxon>Apocrita</taxon>
        <taxon>Aculeata</taxon>
        <taxon>Formicoidea</taxon>
        <taxon>Formicidae</taxon>
        <taxon>Ponerinae</taxon>
        <taxon>Ponerini</taxon>
        <taxon>Harpegnathos</taxon>
    </lineage>
</organism>
<accession>E2BUJ4</accession>
<feature type="non-terminal residue" evidence="1">
    <location>
        <position position="1"/>
    </location>
</feature>
<sequence>RYLASGDQILSLALAYRVGVSTAHKIIKETCEVIASVLMGVYPMKTPSEDEWKDMSRDFLTNCDELDCCNGERVILGIGEVDCCNEEGVVLDIGEVGRCNGEGIDLNIDEVDCYDGENAGICNSTSAVGYKQFNK</sequence>
<evidence type="ECO:0000313" key="2">
    <source>
        <dbReference type="Proteomes" id="UP000008237"/>
    </source>
</evidence>
<name>E2BUJ4_HARSA</name>
<dbReference type="EMBL" id="GL450701">
    <property type="protein sequence ID" value="EFN80637.1"/>
    <property type="molecule type" value="Genomic_DNA"/>
</dbReference>
<evidence type="ECO:0000313" key="1">
    <source>
        <dbReference type="EMBL" id="EFN80637.1"/>
    </source>
</evidence>
<keyword evidence="2" id="KW-1185">Reference proteome</keyword>
<gene>
    <name evidence="1" type="ORF">EAI_17220</name>
</gene>
<proteinExistence type="predicted"/>
<dbReference type="InParanoid" id="E2BUJ4"/>
<protein>
    <recommendedName>
        <fullName evidence="3">Nuclease HARBI1</fullName>
    </recommendedName>
</protein>
<reference evidence="1 2" key="1">
    <citation type="journal article" date="2010" name="Science">
        <title>Genomic comparison of the ants Camponotus floridanus and Harpegnathos saltator.</title>
        <authorList>
            <person name="Bonasio R."/>
            <person name="Zhang G."/>
            <person name="Ye C."/>
            <person name="Mutti N.S."/>
            <person name="Fang X."/>
            <person name="Qin N."/>
            <person name="Donahue G."/>
            <person name="Yang P."/>
            <person name="Li Q."/>
            <person name="Li C."/>
            <person name="Zhang P."/>
            <person name="Huang Z."/>
            <person name="Berger S.L."/>
            <person name="Reinberg D."/>
            <person name="Wang J."/>
            <person name="Liebig J."/>
        </authorList>
    </citation>
    <scope>NUCLEOTIDE SEQUENCE [LARGE SCALE GENOMIC DNA]</scope>
    <source>
        <strain evidence="1 2">R22 G/1</strain>
    </source>
</reference>
<evidence type="ECO:0008006" key="3">
    <source>
        <dbReference type="Google" id="ProtNLM"/>
    </source>
</evidence>
<dbReference type="Proteomes" id="UP000008237">
    <property type="component" value="Unassembled WGS sequence"/>
</dbReference>